<sequence length="356" mass="39253">MQECDHEEMGIAPSREEASNSEQIQQDKSREVQVKGSREEASNSEQIKQDKFREVQVKEKSTETQPSATANKAKAVENIGAAPLALAHNCEAILKDAGSPVDNSSKERLYEQLYAGVLLNQNTKASPIFITEKEDLMERRGLAGLRGALRGGDGARNFPRHAGRGGDEARKIHAGRGRRSHPSAPSRPIAIPTSIGLTRNPTTPSSCMQGICQLLGLQTPVTGTGHVLKKRGTCDVLVDVAELLNVCWLEVGGKFETKKLSPGILYEVAFEIMLKDPAYGWEVPVNFRLTLPNGNRQEHKENLMKKPRGEWIEIPVGEFVTSPENTGEIEFSIYEYEGGQWKRGLVIKGVAIRPKY</sequence>
<dbReference type="Proteomes" id="UP000594261">
    <property type="component" value="Chromosome 11"/>
</dbReference>
<dbReference type="EMBL" id="LRBV02000011">
    <property type="status" value="NOT_ANNOTATED_CDS"/>
    <property type="molecule type" value="Genomic_DNA"/>
</dbReference>
<dbReference type="Gramene" id="QL11p018028:mrna">
    <property type="protein sequence ID" value="QL11p018028:mrna"/>
    <property type="gene ID" value="QL11p018028"/>
</dbReference>
<evidence type="ECO:0000313" key="2">
    <source>
        <dbReference type="EnsemblPlants" id="QL11p018028:mrna"/>
    </source>
</evidence>
<feature type="compositionally biased region" description="Basic and acidic residues" evidence="1">
    <location>
        <begin position="25"/>
        <end position="62"/>
    </location>
</feature>
<organism evidence="2 3">
    <name type="scientific">Quercus lobata</name>
    <name type="common">Valley oak</name>
    <dbReference type="NCBI Taxonomy" id="97700"/>
    <lineage>
        <taxon>Eukaryota</taxon>
        <taxon>Viridiplantae</taxon>
        <taxon>Streptophyta</taxon>
        <taxon>Embryophyta</taxon>
        <taxon>Tracheophyta</taxon>
        <taxon>Spermatophyta</taxon>
        <taxon>Magnoliopsida</taxon>
        <taxon>eudicotyledons</taxon>
        <taxon>Gunneridae</taxon>
        <taxon>Pentapetalae</taxon>
        <taxon>rosids</taxon>
        <taxon>fabids</taxon>
        <taxon>Fagales</taxon>
        <taxon>Fagaceae</taxon>
        <taxon>Quercus</taxon>
    </lineage>
</organism>
<feature type="compositionally biased region" description="Basic residues" evidence="1">
    <location>
        <begin position="172"/>
        <end position="181"/>
    </location>
</feature>
<evidence type="ECO:0000256" key="1">
    <source>
        <dbReference type="SAM" id="MobiDB-lite"/>
    </source>
</evidence>
<protein>
    <submittedName>
        <fullName evidence="2">Uncharacterized protein</fullName>
    </submittedName>
</protein>
<dbReference type="Pfam" id="PF14299">
    <property type="entry name" value="PP2"/>
    <property type="match status" value="1"/>
</dbReference>
<accession>A0A7N2MVX2</accession>
<keyword evidence="3" id="KW-1185">Reference proteome</keyword>
<dbReference type="InterPro" id="IPR025886">
    <property type="entry name" value="PP2-like"/>
</dbReference>
<dbReference type="PANTHER" id="PTHR48478">
    <property type="entry name" value="LECTIN-LIKE"/>
    <property type="match status" value="1"/>
</dbReference>
<name>A0A7N2MVX2_QUELO</name>
<reference evidence="2 3" key="1">
    <citation type="journal article" date="2016" name="G3 (Bethesda)">
        <title>First Draft Assembly and Annotation of the Genome of a California Endemic Oak Quercus lobata Nee (Fagaceae).</title>
        <authorList>
            <person name="Sork V.L."/>
            <person name="Fitz-Gibbon S.T."/>
            <person name="Puiu D."/>
            <person name="Crepeau M."/>
            <person name="Gugger P.F."/>
            <person name="Sherman R."/>
            <person name="Stevens K."/>
            <person name="Langley C.H."/>
            <person name="Pellegrini M."/>
            <person name="Salzberg S.L."/>
        </authorList>
    </citation>
    <scope>NUCLEOTIDE SEQUENCE [LARGE SCALE GENOMIC DNA]</scope>
    <source>
        <strain evidence="2 3">cv. SW786</strain>
    </source>
</reference>
<reference evidence="2" key="2">
    <citation type="submission" date="2021-01" db="UniProtKB">
        <authorList>
            <consortium name="EnsemblPlants"/>
        </authorList>
    </citation>
    <scope>IDENTIFICATION</scope>
</reference>
<feature type="region of interest" description="Disordered" evidence="1">
    <location>
        <begin position="1"/>
        <end position="71"/>
    </location>
</feature>
<dbReference type="AlphaFoldDB" id="A0A7N2MVX2"/>
<dbReference type="InterPro" id="IPR052147">
    <property type="entry name" value="PP2-like/Lectin"/>
</dbReference>
<dbReference type="GO" id="GO:0030246">
    <property type="term" value="F:carbohydrate binding"/>
    <property type="evidence" value="ECO:0007669"/>
    <property type="project" value="InterPro"/>
</dbReference>
<dbReference type="PANTHER" id="PTHR48478:SF1">
    <property type="entry name" value="LECTIN-LIKE"/>
    <property type="match status" value="1"/>
</dbReference>
<dbReference type="InParanoid" id="A0A7N2MVX2"/>
<evidence type="ECO:0000313" key="3">
    <source>
        <dbReference type="Proteomes" id="UP000594261"/>
    </source>
</evidence>
<dbReference type="EnsemblPlants" id="QL11p018028:mrna">
    <property type="protein sequence ID" value="QL11p018028:mrna"/>
    <property type="gene ID" value="QL11p018028"/>
</dbReference>
<dbReference type="OMA" id="HEEMGIA"/>
<proteinExistence type="predicted"/>
<feature type="region of interest" description="Disordered" evidence="1">
    <location>
        <begin position="153"/>
        <end position="190"/>
    </location>
</feature>